<dbReference type="PANTHER" id="PTHR42718">
    <property type="entry name" value="MAJOR FACILITATOR SUPERFAMILY MULTIDRUG TRANSPORTER MFSC"/>
    <property type="match status" value="1"/>
</dbReference>
<dbReference type="PANTHER" id="PTHR42718:SF35">
    <property type="entry name" value="BLL0718 PROTEIN"/>
    <property type="match status" value="1"/>
</dbReference>
<feature type="transmembrane region" description="Helical" evidence="5">
    <location>
        <begin position="48"/>
        <end position="67"/>
    </location>
</feature>
<sequence>MTSSVGVTNERTLSAAIIVIALLGAVIGGVGAPLITSAALELDVPLEAAQWTLTLTLSSGAVTAPVLGRLGAGPYRRQTVLIALGLVTLGGLLTALPATLTVLLIGRGLQGLGLGVTPLLMAVARDNLESDRAERTISTVSVASTVGIGVAYPLMGLLDEAAGLRIAYGLGFLLSLTATLIAWRTVPASDFRRCVPIDLTGAALLGIGVLGLLIAVAQPAVWEPVWLGGAILGIAAAAFAAWTVVERRTPSPLVDLRLFLDSNVLRSNAAMLASGIAMYLLFSLLTRYVQTPADSGYGFGLSGLAAGAALIPFSALGFVAGRITPRLSKSTSPRTTFTVHSVVIVSAMIVFALAAESLTAVLAAMSLLGFGVGGISAIMPRLVLTGVPKSETSSVLAINQIVRSTGFSIGSAVAGLLLAFATHGSGVFPPQSAYSASALWALPLVVLSVAIIAIPRRPVR</sequence>
<evidence type="ECO:0000313" key="8">
    <source>
        <dbReference type="Proteomes" id="UP000576792"/>
    </source>
</evidence>
<dbReference type="Gene3D" id="1.20.1250.20">
    <property type="entry name" value="MFS general substrate transporter like domains"/>
    <property type="match status" value="2"/>
</dbReference>
<evidence type="ECO:0000313" key="7">
    <source>
        <dbReference type="EMBL" id="NJC55469.1"/>
    </source>
</evidence>
<feature type="transmembrane region" description="Helical" evidence="5">
    <location>
        <begin position="297"/>
        <end position="323"/>
    </location>
</feature>
<evidence type="ECO:0000256" key="5">
    <source>
        <dbReference type="SAM" id="Phobius"/>
    </source>
</evidence>
<reference evidence="7 8" key="1">
    <citation type="submission" date="2020-03" db="EMBL/GenBank/DDBJ databases">
        <title>Sequencing the genomes of 1000 actinobacteria strains.</title>
        <authorList>
            <person name="Klenk H.-P."/>
        </authorList>
    </citation>
    <scope>NUCLEOTIDE SEQUENCE [LARGE SCALE GENOMIC DNA]</scope>
    <source>
        <strain evidence="7 8">DSM 18964</strain>
    </source>
</reference>
<feature type="transmembrane region" description="Helical" evidence="5">
    <location>
        <begin position="136"/>
        <end position="154"/>
    </location>
</feature>
<dbReference type="AlphaFoldDB" id="A0A846RNZ4"/>
<feature type="domain" description="Major facilitator superfamily (MFS) profile" evidence="6">
    <location>
        <begin position="12"/>
        <end position="460"/>
    </location>
</feature>
<evidence type="ECO:0000256" key="4">
    <source>
        <dbReference type="ARBA" id="ARBA00023136"/>
    </source>
</evidence>
<dbReference type="EMBL" id="JAATJN010000001">
    <property type="protein sequence ID" value="NJC55469.1"/>
    <property type="molecule type" value="Genomic_DNA"/>
</dbReference>
<dbReference type="Proteomes" id="UP000576792">
    <property type="component" value="Unassembled WGS sequence"/>
</dbReference>
<feature type="transmembrane region" description="Helical" evidence="5">
    <location>
        <begin position="224"/>
        <end position="245"/>
    </location>
</feature>
<feature type="transmembrane region" description="Helical" evidence="5">
    <location>
        <begin position="12"/>
        <end position="36"/>
    </location>
</feature>
<feature type="transmembrane region" description="Helical" evidence="5">
    <location>
        <begin position="166"/>
        <end position="183"/>
    </location>
</feature>
<feature type="transmembrane region" description="Helical" evidence="5">
    <location>
        <begin position="195"/>
        <end position="218"/>
    </location>
</feature>
<dbReference type="Pfam" id="PF07690">
    <property type="entry name" value="MFS_1"/>
    <property type="match status" value="2"/>
</dbReference>
<name>A0A846RNZ4_9MICO</name>
<gene>
    <name evidence="7" type="ORF">BKA07_000504</name>
</gene>
<dbReference type="PROSITE" id="PS50850">
    <property type="entry name" value="MFS"/>
    <property type="match status" value="1"/>
</dbReference>
<comment type="subcellular location">
    <subcellularLocation>
        <location evidence="1">Cell membrane</location>
        <topology evidence="1">Multi-pass membrane protein</topology>
    </subcellularLocation>
</comment>
<feature type="transmembrane region" description="Helical" evidence="5">
    <location>
        <begin position="79"/>
        <end position="98"/>
    </location>
</feature>
<keyword evidence="4 5" id="KW-0472">Membrane</keyword>
<comment type="caution">
    <text evidence="7">The sequence shown here is derived from an EMBL/GenBank/DDBJ whole genome shotgun (WGS) entry which is preliminary data.</text>
</comment>
<organism evidence="7 8">
    <name type="scientific">Brevibacterium marinum</name>
    <dbReference type="NCBI Taxonomy" id="418643"/>
    <lineage>
        <taxon>Bacteria</taxon>
        <taxon>Bacillati</taxon>
        <taxon>Actinomycetota</taxon>
        <taxon>Actinomycetes</taxon>
        <taxon>Micrococcales</taxon>
        <taxon>Brevibacteriaceae</taxon>
        <taxon>Brevibacterium</taxon>
    </lineage>
</organism>
<evidence type="ECO:0000256" key="1">
    <source>
        <dbReference type="ARBA" id="ARBA00004651"/>
    </source>
</evidence>
<evidence type="ECO:0000259" key="6">
    <source>
        <dbReference type="PROSITE" id="PS50850"/>
    </source>
</evidence>
<evidence type="ECO:0000256" key="3">
    <source>
        <dbReference type="ARBA" id="ARBA00022989"/>
    </source>
</evidence>
<feature type="transmembrane region" description="Helical" evidence="5">
    <location>
        <begin position="401"/>
        <end position="421"/>
    </location>
</feature>
<accession>A0A846RNZ4</accession>
<feature type="transmembrane region" description="Helical" evidence="5">
    <location>
        <begin position="433"/>
        <end position="454"/>
    </location>
</feature>
<keyword evidence="3 5" id="KW-1133">Transmembrane helix</keyword>
<dbReference type="InterPro" id="IPR011701">
    <property type="entry name" value="MFS"/>
</dbReference>
<dbReference type="GO" id="GO:0005886">
    <property type="term" value="C:plasma membrane"/>
    <property type="evidence" value="ECO:0007669"/>
    <property type="project" value="UniProtKB-SubCell"/>
</dbReference>
<feature type="transmembrane region" description="Helical" evidence="5">
    <location>
        <begin position="335"/>
        <end position="354"/>
    </location>
</feature>
<keyword evidence="8" id="KW-1185">Reference proteome</keyword>
<feature type="transmembrane region" description="Helical" evidence="5">
    <location>
        <begin position="265"/>
        <end position="285"/>
    </location>
</feature>
<feature type="transmembrane region" description="Helical" evidence="5">
    <location>
        <begin position="104"/>
        <end position="124"/>
    </location>
</feature>
<dbReference type="InterPro" id="IPR036259">
    <property type="entry name" value="MFS_trans_sf"/>
</dbReference>
<proteinExistence type="predicted"/>
<dbReference type="GO" id="GO:0022857">
    <property type="term" value="F:transmembrane transporter activity"/>
    <property type="evidence" value="ECO:0007669"/>
    <property type="project" value="InterPro"/>
</dbReference>
<dbReference type="InterPro" id="IPR020846">
    <property type="entry name" value="MFS_dom"/>
</dbReference>
<evidence type="ECO:0000256" key="2">
    <source>
        <dbReference type="ARBA" id="ARBA00022692"/>
    </source>
</evidence>
<dbReference type="SUPFAM" id="SSF103473">
    <property type="entry name" value="MFS general substrate transporter"/>
    <property type="match status" value="1"/>
</dbReference>
<protein>
    <submittedName>
        <fullName evidence="7">MFS family permease</fullName>
    </submittedName>
</protein>
<keyword evidence="2 5" id="KW-0812">Transmembrane</keyword>
<feature type="transmembrane region" description="Helical" evidence="5">
    <location>
        <begin position="360"/>
        <end position="380"/>
    </location>
</feature>
<dbReference type="RefSeq" id="WP_167949503.1">
    <property type="nucleotide sequence ID" value="NZ_BAAAPQ010000026.1"/>
</dbReference>